<keyword evidence="2" id="KW-1185">Reference proteome</keyword>
<name>A0ABD0UJD3_DENTH</name>
<sequence length="62" mass="7177">MNNLQIEEFELPRKKKVNLGEALVAVFVRVRFKVLKIAKSLNGSTSFSRLLFLNVLRCYNGY</sequence>
<reference evidence="1 2" key="1">
    <citation type="journal article" date="2024" name="Plant Biotechnol. J.">
        <title>Dendrobium thyrsiflorum genome and its molecular insights into genes involved in important horticultural traits.</title>
        <authorList>
            <person name="Chen B."/>
            <person name="Wang J.Y."/>
            <person name="Zheng P.J."/>
            <person name="Li K.L."/>
            <person name="Liang Y.M."/>
            <person name="Chen X.F."/>
            <person name="Zhang C."/>
            <person name="Zhao X."/>
            <person name="He X."/>
            <person name="Zhang G.Q."/>
            <person name="Liu Z.J."/>
            <person name="Xu Q."/>
        </authorList>
    </citation>
    <scope>NUCLEOTIDE SEQUENCE [LARGE SCALE GENOMIC DNA]</scope>
    <source>
        <strain evidence="1">GZMU011</strain>
    </source>
</reference>
<evidence type="ECO:0000313" key="1">
    <source>
        <dbReference type="EMBL" id="KAL0910451.1"/>
    </source>
</evidence>
<proteinExistence type="predicted"/>
<comment type="caution">
    <text evidence="1">The sequence shown here is derived from an EMBL/GenBank/DDBJ whole genome shotgun (WGS) entry which is preliminary data.</text>
</comment>
<gene>
    <name evidence="1" type="ORF">M5K25_021437</name>
</gene>
<evidence type="ECO:0000313" key="2">
    <source>
        <dbReference type="Proteomes" id="UP001552299"/>
    </source>
</evidence>
<accession>A0ABD0UJD3</accession>
<dbReference type="AlphaFoldDB" id="A0ABD0UJD3"/>
<dbReference type="Proteomes" id="UP001552299">
    <property type="component" value="Unassembled WGS sequence"/>
</dbReference>
<protein>
    <submittedName>
        <fullName evidence="1">Uncharacterized protein</fullName>
    </submittedName>
</protein>
<dbReference type="EMBL" id="JANQDX010000016">
    <property type="protein sequence ID" value="KAL0910451.1"/>
    <property type="molecule type" value="Genomic_DNA"/>
</dbReference>
<organism evidence="1 2">
    <name type="scientific">Dendrobium thyrsiflorum</name>
    <name type="common">Pinecone-like raceme dendrobium</name>
    <name type="synonym">Orchid</name>
    <dbReference type="NCBI Taxonomy" id="117978"/>
    <lineage>
        <taxon>Eukaryota</taxon>
        <taxon>Viridiplantae</taxon>
        <taxon>Streptophyta</taxon>
        <taxon>Embryophyta</taxon>
        <taxon>Tracheophyta</taxon>
        <taxon>Spermatophyta</taxon>
        <taxon>Magnoliopsida</taxon>
        <taxon>Liliopsida</taxon>
        <taxon>Asparagales</taxon>
        <taxon>Orchidaceae</taxon>
        <taxon>Epidendroideae</taxon>
        <taxon>Malaxideae</taxon>
        <taxon>Dendrobiinae</taxon>
        <taxon>Dendrobium</taxon>
    </lineage>
</organism>